<dbReference type="PANTHER" id="PTHR10924:SF27">
    <property type="entry name" value="SOLUTE CARRIER FAMILY 49 MEMBER 4"/>
    <property type="match status" value="1"/>
</dbReference>
<feature type="transmembrane region" description="Helical" evidence="5">
    <location>
        <begin position="99"/>
        <end position="120"/>
    </location>
</feature>
<feature type="non-terminal residue" evidence="6">
    <location>
        <position position="1"/>
    </location>
</feature>
<dbReference type="AlphaFoldDB" id="A0AAW0W0X7"/>
<evidence type="ECO:0000256" key="1">
    <source>
        <dbReference type="ARBA" id="ARBA00004141"/>
    </source>
</evidence>
<sequence>NKQFIILLVAYGVSVGPPVAWMTVLDYSLLPLEFHQDQAMGIGISTVIVSSLSPVIAGRINDLIQGHLRTITFILMLSTSLFFYWFLLISYQVLTPSTWQVYFSVIGSVSCNFATIPLLFEVGLDLAYPVQEILVSGVIVLMDNITCVIFLLAFFIPNVGYLWMTYTLVLCTSLAMMPLIFVKFEYTRLNIDTSKN</sequence>
<gene>
    <name evidence="6" type="ORF">OTU49_011949</name>
</gene>
<reference evidence="6 7" key="1">
    <citation type="journal article" date="2024" name="BMC Genomics">
        <title>Genome assembly of redclaw crayfish (Cherax quadricarinatus) provides insights into its immune adaptation and hypoxia tolerance.</title>
        <authorList>
            <person name="Liu Z."/>
            <person name="Zheng J."/>
            <person name="Li H."/>
            <person name="Fang K."/>
            <person name="Wang S."/>
            <person name="He J."/>
            <person name="Zhou D."/>
            <person name="Weng S."/>
            <person name="Chi M."/>
            <person name="Gu Z."/>
            <person name="He J."/>
            <person name="Li F."/>
            <person name="Wang M."/>
        </authorList>
    </citation>
    <scope>NUCLEOTIDE SEQUENCE [LARGE SCALE GENOMIC DNA]</scope>
    <source>
        <strain evidence="6">ZL_2023a</strain>
    </source>
</reference>
<evidence type="ECO:0000256" key="5">
    <source>
        <dbReference type="SAM" id="Phobius"/>
    </source>
</evidence>
<dbReference type="PANTHER" id="PTHR10924">
    <property type="entry name" value="MAJOR FACILITATOR SUPERFAMILY PROTEIN-RELATED"/>
    <property type="match status" value="1"/>
</dbReference>
<dbReference type="Proteomes" id="UP001445076">
    <property type="component" value="Unassembled WGS sequence"/>
</dbReference>
<keyword evidence="3 5" id="KW-1133">Transmembrane helix</keyword>
<feature type="transmembrane region" description="Helical" evidence="5">
    <location>
        <begin position="38"/>
        <end position="58"/>
    </location>
</feature>
<dbReference type="EMBL" id="JARKIK010000092">
    <property type="protein sequence ID" value="KAK8722927.1"/>
    <property type="molecule type" value="Genomic_DNA"/>
</dbReference>
<dbReference type="InterPro" id="IPR049680">
    <property type="entry name" value="FLVCR1-2_SLC49-like"/>
</dbReference>
<name>A0AAW0W0X7_CHEQU</name>
<organism evidence="6 7">
    <name type="scientific">Cherax quadricarinatus</name>
    <name type="common">Australian red claw crayfish</name>
    <dbReference type="NCBI Taxonomy" id="27406"/>
    <lineage>
        <taxon>Eukaryota</taxon>
        <taxon>Metazoa</taxon>
        <taxon>Ecdysozoa</taxon>
        <taxon>Arthropoda</taxon>
        <taxon>Crustacea</taxon>
        <taxon>Multicrustacea</taxon>
        <taxon>Malacostraca</taxon>
        <taxon>Eumalacostraca</taxon>
        <taxon>Eucarida</taxon>
        <taxon>Decapoda</taxon>
        <taxon>Pleocyemata</taxon>
        <taxon>Astacidea</taxon>
        <taxon>Parastacoidea</taxon>
        <taxon>Parastacidae</taxon>
        <taxon>Cherax</taxon>
    </lineage>
</organism>
<dbReference type="GO" id="GO:0016020">
    <property type="term" value="C:membrane"/>
    <property type="evidence" value="ECO:0007669"/>
    <property type="project" value="UniProtKB-SubCell"/>
</dbReference>
<comment type="caution">
    <text evidence="6">The sequence shown here is derived from an EMBL/GenBank/DDBJ whole genome shotgun (WGS) entry which is preliminary data.</text>
</comment>
<keyword evidence="2 5" id="KW-0812">Transmembrane</keyword>
<comment type="subcellular location">
    <subcellularLocation>
        <location evidence="1">Membrane</location>
        <topology evidence="1">Multi-pass membrane protein</topology>
    </subcellularLocation>
</comment>
<feature type="transmembrane region" description="Helical" evidence="5">
    <location>
        <begin position="70"/>
        <end position="93"/>
    </location>
</feature>
<dbReference type="InterPro" id="IPR036259">
    <property type="entry name" value="MFS_trans_sf"/>
</dbReference>
<evidence type="ECO:0000313" key="6">
    <source>
        <dbReference type="EMBL" id="KAK8722927.1"/>
    </source>
</evidence>
<reference evidence="6" key="2">
    <citation type="submission" date="2024-01" db="EMBL/GenBank/DDBJ databases">
        <authorList>
            <person name="He J."/>
            <person name="Wang M."/>
            <person name="Zheng J."/>
            <person name="Liu Z."/>
        </authorList>
    </citation>
    <scope>NUCLEOTIDE SEQUENCE</scope>
    <source>
        <strain evidence="6">ZL_2023a</strain>
        <tissue evidence="6">Muscle</tissue>
    </source>
</reference>
<accession>A0AAW0W0X7</accession>
<dbReference type="EMBL" id="JARKIK010000092">
    <property type="protein sequence ID" value="KAK8722928.1"/>
    <property type="molecule type" value="Genomic_DNA"/>
</dbReference>
<feature type="transmembrane region" description="Helical" evidence="5">
    <location>
        <begin position="161"/>
        <end position="182"/>
    </location>
</feature>
<keyword evidence="7" id="KW-1185">Reference proteome</keyword>
<protein>
    <submittedName>
        <fullName evidence="6">Uncharacterized protein</fullName>
    </submittedName>
</protein>
<evidence type="ECO:0000256" key="2">
    <source>
        <dbReference type="ARBA" id="ARBA00022692"/>
    </source>
</evidence>
<evidence type="ECO:0000313" key="7">
    <source>
        <dbReference type="Proteomes" id="UP001445076"/>
    </source>
</evidence>
<keyword evidence="4 5" id="KW-0472">Membrane</keyword>
<dbReference type="SUPFAM" id="SSF103473">
    <property type="entry name" value="MFS general substrate transporter"/>
    <property type="match status" value="1"/>
</dbReference>
<evidence type="ECO:0000256" key="4">
    <source>
        <dbReference type="ARBA" id="ARBA00023136"/>
    </source>
</evidence>
<feature type="transmembrane region" description="Helical" evidence="5">
    <location>
        <begin position="132"/>
        <end position="155"/>
    </location>
</feature>
<evidence type="ECO:0000256" key="3">
    <source>
        <dbReference type="ARBA" id="ARBA00022989"/>
    </source>
</evidence>
<proteinExistence type="predicted"/>